<evidence type="ECO:0000313" key="3">
    <source>
        <dbReference type="EMBL" id="PTQ60314.1"/>
    </source>
</evidence>
<keyword evidence="1" id="KW-0472">Membrane</keyword>
<dbReference type="RefSeq" id="WP_107957773.1">
    <property type="nucleotide sequence ID" value="NZ_QAOG01000003.1"/>
</dbReference>
<keyword evidence="3" id="KW-0238">DNA-binding</keyword>
<evidence type="ECO:0000256" key="1">
    <source>
        <dbReference type="SAM" id="Phobius"/>
    </source>
</evidence>
<dbReference type="GO" id="GO:0006352">
    <property type="term" value="P:DNA-templated transcription initiation"/>
    <property type="evidence" value="ECO:0007669"/>
    <property type="project" value="InterPro"/>
</dbReference>
<dbReference type="EMBL" id="QAOG01000003">
    <property type="protein sequence ID" value="PTQ60314.1"/>
    <property type="molecule type" value="Genomic_DNA"/>
</dbReference>
<dbReference type="Gene3D" id="1.10.10.10">
    <property type="entry name" value="Winged helix-like DNA-binding domain superfamily/Winged helix DNA-binding domain"/>
    <property type="match status" value="1"/>
</dbReference>
<proteinExistence type="predicted"/>
<gene>
    <name evidence="3" type="ORF">C8J26_2024</name>
</gene>
<protein>
    <submittedName>
        <fullName evidence="3">DNA-binding CsgD family transcriptional regulator</fullName>
    </submittedName>
</protein>
<accession>A0A2T5GLV2</accession>
<dbReference type="InterPro" id="IPR036388">
    <property type="entry name" value="WH-like_DNA-bd_sf"/>
</dbReference>
<organism evidence="3 4">
    <name type="scientific">Sphingomonas aurantiaca</name>
    <dbReference type="NCBI Taxonomy" id="185949"/>
    <lineage>
        <taxon>Bacteria</taxon>
        <taxon>Pseudomonadati</taxon>
        <taxon>Pseudomonadota</taxon>
        <taxon>Alphaproteobacteria</taxon>
        <taxon>Sphingomonadales</taxon>
        <taxon>Sphingomonadaceae</taxon>
        <taxon>Sphingomonas</taxon>
    </lineage>
</organism>
<evidence type="ECO:0000313" key="4">
    <source>
        <dbReference type="Proteomes" id="UP000244189"/>
    </source>
</evidence>
<dbReference type="InterPro" id="IPR000792">
    <property type="entry name" value="Tscrpt_reg_LuxR_C"/>
</dbReference>
<dbReference type="SMART" id="SM00421">
    <property type="entry name" value="HTH_LUXR"/>
    <property type="match status" value="1"/>
</dbReference>
<dbReference type="SUPFAM" id="SSF46894">
    <property type="entry name" value="C-terminal effector domain of the bipartite response regulators"/>
    <property type="match status" value="1"/>
</dbReference>
<dbReference type="GO" id="GO:0016987">
    <property type="term" value="F:sigma factor activity"/>
    <property type="evidence" value="ECO:0007669"/>
    <property type="project" value="InterPro"/>
</dbReference>
<comment type="caution">
    <text evidence="3">The sequence shown here is derived from an EMBL/GenBank/DDBJ whole genome shotgun (WGS) entry which is preliminary data.</text>
</comment>
<keyword evidence="1" id="KW-0812">Transmembrane</keyword>
<dbReference type="InterPro" id="IPR016032">
    <property type="entry name" value="Sig_transdc_resp-reg_C-effctor"/>
</dbReference>
<dbReference type="AlphaFoldDB" id="A0A2T5GLV2"/>
<feature type="domain" description="HTH luxR-type" evidence="2">
    <location>
        <begin position="6"/>
        <end position="63"/>
    </location>
</feature>
<dbReference type="Pfam" id="PF08281">
    <property type="entry name" value="Sigma70_r4_2"/>
    <property type="match status" value="1"/>
</dbReference>
<keyword evidence="4" id="KW-1185">Reference proteome</keyword>
<sequence length="315" mass="33843">MTAGRIDQLTEAQRTCLRLVLTHHNSKEIAALVGVSPSAIDKRIERAIQILGVATRFEAARQLQQHERGEVDGVVPPRDFVATVGQAPTYERLPSEPIDVPSPPADTPDVRQIEPWGLVRRFFGLSGASGSTGVARNRFSVGDRIVRLIALMGLIAVTSMALINMAMTLTNLLRSNRDRSAPVHGTATMVPSGRTTMLKQRRDATDKVTTDFLKAEAAVDHAAMLAASCVSTLLQQRVAANLPVGTGVLALQMLSQASLDIINARQRFVEAHRALVDVRAEIGLGQFYGYGDTAECPPNEGALRADGPVRLAAVA</sequence>
<name>A0A2T5GLV2_9SPHN</name>
<dbReference type="GO" id="GO:0003677">
    <property type="term" value="F:DNA binding"/>
    <property type="evidence" value="ECO:0007669"/>
    <property type="project" value="UniProtKB-KW"/>
</dbReference>
<evidence type="ECO:0000259" key="2">
    <source>
        <dbReference type="SMART" id="SM00421"/>
    </source>
</evidence>
<keyword evidence="1" id="KW-1133">Transmembrane helix</keyword>
<reference evidence="3 4" key="1">
    <citation type="submission" date="2018-04" db="EMBL/GenBank/DDBJ databases">
        <title>Genomic Encyclopedia of Type Strains, Phase III (KMG-III): the genomes of soil and plant-associated and newly described type strains.</title>
        <authorList>
            <person name="Whitman W."/>
        </authorList>
    </citation>
    <scope>NUCLEOTIDE SEQUENCE [LARGE SCALE GENOMIC DNA]</scope>
    <source>
        <strain evidence="3 4">MA101b</strain>
    </source>
</reference>
<dbReference type="Proteomes" id="UP000244189">
    <property type="component" value="Unassembled WGS sequence"/>
</dbReference>
<feature type="transmembrane region" description="Helical" evidence="1">
    <location>
        <begin position="145"/>
        <end position="167"/>
    </location>
</feature>
<dbReference type="InterPro" id="IPR013249">
    <property type="entry name" value="RNA_pol_sigma70_r4_t2"/>
</dbReference>